<dbReference type="RefSeq" id="WP_256655430.1">
    <property type="nucleotide sequence ID" value="NZ_JANIAA010000051.1"/>
</dbReference>
<comment type="caution">
    <text evidence="1">The sequence shown here is derived from an EMBL/GenBank/DDBJ whole genome shotgun (WGS) entry which is preliminary data.</text>
</comment>
<reference evidence="1 2" key="1">
    <citation type="submission" date="2022-07" db="EMBL/GenBank/DDBJ databases">
        <authorList>
            <person name="Phongsopitanun W."/>
            <person name="Tanasupawat S."/>
        </authorList>
    </citation>
    <scope>NUCLEOTIDE SEQUENCE [LARGE SCALE GENOMIC DNA]</scope>
    <source>
        <strain evidence="1 2">RCU-064</strain>
    </source>
</reference>
<keyword evidence="2" id="KW-1185">Reference proteome</keyword>
<evidence type="ECO:0000313" key="2">
    <source>
        <dbReference type="Proteomes" id="UP001204746"/>
    </source>
</evidence>
<protein>
    <submittedName>
        <fullName evidence="1">Uncharacterized protein</fullName>
    </submittedName>
</protein>
<name>A0ABT1VCH4_9ACTN</name>
<evidence type="ECO:0000313" key="1">
    <source>
        <dbReference type="EMBL" id="MCQ8194668.1"/>
    </source>
</evidence>
<proteinExistence type="predicted"/>
<gene>
    <name evidence="1" type="ORF">NP777_41865</name>
</gene>
<accession>A0ABT1VCH4</accession>
<sequence length="191" mass="21239">MLSAHSLTNPLGAFREALPAKGADDLARYGVVLGRRVRQARQFRHVGLPAGWTGRGDRFGVWTHVVDQYGRTRARVGWEPFDYPPAARTTVVEVWQYVLAAAEFAEPFAMDEVWATPQAVADALIERIRGLRQLISTDNRSIERWGDYWLGDHFGWASDQRRKRVAKLAANQALLTDAVAAGARLLGEGAV</sequence>
<dbReference type="Proteomes" id="UP001204746">
    <property type="component" value="Unassembled WGS sequence"/>
</dbReference>
<dbReference type="EMBL" id="JANIAA010000051">
    <property type="protein sequence ID" value="MCQ8194668.1"/>
    <property type="molecule type" value="Genomic_DNA"/>
</dbReference>
<organism evidence="1 2">
    <name type="scientific">Streptomyces rugosispiralis</name>
    <dbReference type="NCBI Taxonomy" id="2967341"/>
    <lineage>
        <taxon>Bacteria</taxon>
        <taxon>Bacillati</taxon>
        <taxon>Actinomycetota</taxon>
        <taxon>Actinomycetes</taxon>
        <taxon>Kitasatosporales</taxon>
        <taxon>Streptomycetaceae</taxon>
        <taxon>Streptomyces</taxon>
    </lineage>
</organism>